<name>A0A3M7R9T5_BRAPC</name>
<sequence>MAIFTKNFQKPRVSSSISLICSLESCSSRFFLFRHPNIKLRFIQVLCIYRIFREFVPSILDDLPIIFILSRIYTNFKLRISIVDFFGLPRFLEEIANRRIFDIIF</sequence>
<accession>A0A3M7R9T5</accession>
<dbReference type="EMBL" id="REGN01003891">
    <property type="protein sequence ID" value="RNA20239.1"/>
    <property type="molecule type" value="Genomic_DNA"/>
</dbReference>
<keyword evidence="2" id="KW-1185">Reference proteome</keyword>
<comment type="caution">
    <text evidence="1">The sequence shown here is derived from an EMBL/GenBank/DDBJ whole genome shotgun (WGS) entry which is preliminary data.</text>
</comment>
<gene>
    <name evidence="1" type="ORF">BpHYR1_018741</name>
</gene>
<reference evidence="1 2" key="1">
    <citation type="journal article" date="2018" name="Sci. Rep.">
        <title>Genomic signatures of local adaptation to the degree of environmental predictability in rotifers.</title>
        <authorList>
            <person name="Franch-Gras L."/>
            <person name="Hahn C."/>
            <person name="Garcia-Roger E.M."/>
            <person name="Carmona M.J."/>
            <person name="Serra M."/>
            <person name="Gomez A."/>
        </authorList>
    </citation>
    <scope>NUCLEOTIDE SEQUENCE [LARGE SCALE GENOMIC DNA]</scope>
    <source>
        <strain evidence="1">HYR1</strain>
    </source>
</reference>
<dbReference type="Proteomes" id="UP000276133">
    <property type="component" value="Unassembled WGS sequence"/>
</dbReference>
<organism evidence="1 2">
    <name type="scientific">Brachionus plicatilis</name>
    <name type="common">Marine rotifer</name>
    <name type="synonym">Brachionus muelleri</name>
    <dbReference type="NCBI Taxonomy" id="10195"/>
    <lineage>
        <taxon>Eukaryota</taxon>
        <taxon>Metazoa</taxon>
        <taxon>Spiralia</taxon>
        <taxon>Gnathifera</taxon>
        <taxon>Rotifera</taxon>
        <taxon>Eurotatoria</taxon>
        <taxon>Monogononta</taxon>
        <taxon>Pseudotrocha</taxon>
        <taxon>Ploima</taxon>
        <taxon>Brachionidae</taxon>
        <taxon>Brachionus</taxon>
    </lineage>
</organism>
<protein>
    <submittedName>
        <fullName evidence="1">Uncharacterized protein</fullName>
    </submittedName>
</protein>
<dbReference type="AlphaFoldDB" id="A0A3M7R9T5"/>
<proteinExistence type="predicted"/>
<evidence type="ECO:0000313" key="1">
    <source>
        <dbReference type="EMBL" id="RNA20239.1"/>
    </source>
</evidence>
<evidence type="ECO:0000313" key="2">
    <source>
        <dbReference type="Proteomes" id="UP000276133"/>
    </source>
</evidence>